<dbReference type="AlphaFoldDB" id="A0ABD3BI89"/>
<reference evidence="4" key="1">
    <citation type="journal article" date="2024" name="IScience">
        <title>Strigolactones Initiate the Formation of Haustorium-like Structures in Castilleja.</title>
        <authorList>
            <person name="Buerger M."/>
            <person name="Peterson D."/>
            <person name="Chory J."/>
        </authorList>
    </citation>
    <scope>NUCLEOTIDE SEQUENCE [LARGE SCALE GENOMIC DNA]</scope>
</reference>
<keyword evidence="4" id="KW-1185">Reference proteome</keyword>
<dbReference type="InterPro" id="IPR036047">
    <property type="entry name" value="F-box-like_dom_sf"/>
</dbReference>
<feature type="region of interest" description="Disordered" evidence="1">
    <location>
        <begin position="1"/>
        <end position="24"/>
    </location>
</feature>
<feature type="compositionally biased region" description="Basic residues" evidence="1">
    <location>
        <begin position="1"/>
        <end position="15"/>
    </location>
</feature>
<dbReference type="Pfam" id="PF07734">
    <property type="entry name" value="FBA_1"/>
    <property type="match status" value="1"/>
</dbReference>
<dbReference type="EMBL" id="JAVIJP010000087">
    <property type="protein sequence ID" value="KAL3616909.1"/>
    <property type="molecule type" value="Genomic_DNA"/>
</dbReference>
<evidence type="ECO:0000313" key="4">
    <source>
        <dbReference type="Proteomes" id="UP001632038"/>
    </source>
</evidence>
<dbReference type="InterPro" id="IPR050796">
    <property type="entry name" value="SCF_F-box_component"/>
</dbReference>
<sequence>MARGKGKGKAKGKQTHRNDTASTSNLAGDDGGNFIFTRKLLINILSRLPVKSLLRFKCASRQWRSIISSQSFISVHLTRSPLSLLIYAQKPPISDQVDYPNGHVILSYRHTPSTVNPIPDFPGFEDVGPDNQMDVIGSTPNGVVCIVQKPFAQKFTLWNWNPATRSCLSIPASGIDPIALYQASPGIGFDPARKEYILIRIVRYWDETQPDVAELFSFKTGRWSTTLDCVIKNDRVIPFAFRDESPTCTVVNGVPYWSAKRDSDMPILMWFDMKKSVFKSQYFPWDRKTRPMCLGEIREGYLGAIIRDDVKKELEVWVRISEEYRWILTYRVNETVGRVMGFYEDGIMREVGFHFRGIADEIMQEVGFLCRTTLGDVADQDFVSIPGAWLGTCDVLNYRESLTRMPTIRFAMIE</sequence>
<evidence type="ECO:0000256" key="1">
    <source>
        <dbReference type="SAM" id="MobiDB-lite"/>
    </source>
</evidence>
<dbReference type="InterPro" id="IPR006527">
    <property type="entry name" value="F-box-assoc_dom_typ1"/>
</dbReference>
<proteinExistence type="predicted"/>
<accession>A0ABD3BI89</accession>
<dbReference type="SMART" id="SM00256">
    <property type="entry name" value="FBOX"/>
    <property type="match status" value="1"/>
</dbReference>
<dbReference type="PANTHER" id="PTHR31672">
    <property type="entry name" value="BNACNNG10540D PROTEIN"/>
    <property type="match status" value="1"/>
</dbReference>
<dbReference type="PANTHER" id="PTHR31672:SF13">
    <property type="entry name" value="F-BOX PROTEIN CPR30-LIKE"/>
    <property type="match status" value="1"/>
</dbReference>
<dbReference type="SUPFAM" id="SSF81383">
    <property type="entry name" value="F-box domain"/>
    <property type="match status" value="1"/>
</dbReference>
<comment type="caution">
    <text evidence="3">The sequence shown here is derived from an EMBL/GenBank/DDBJ whole genome shotgun (WGS) entry which is preliminary data.</text>
</comment>
<gene>
    <name evidence="3" type="ORF">CASFOL_039303</name>
</gene>
<evidence type="ECO:0000313" key="3">
    <source>
        <dbReference type="EMBL" id="KAL3616909.1"/>
    </source>
</evidence>
<organism evidence="3 4">
    <name type="scientific">Castilleja foliolosa</name>
    <dbReference type="NCBI Taxonomy" id="1961234"/>
    <lineage>
        <taxon>Eukaryota</taxon>
        <taxon>Viridiplantae</taxon>
        <taxon>Streptophyta</taxon>
        <taxon>Embryophyta</taxon>
        <taxon>Tracheophyta</taxon>
        <taxon>Spermatophyta</taxon>
        <taxon>Magnoliopsida</taxon>
        <taxon>eudicotyledons</taxon>
        <taxon>Gunneridae</taxon>
        <taxon>Pentapetalae</taxon>
        <taxon>asterids</taxon>
        <taxon>lamiids</taxon>
        <taxon>Lamiales</taxon>
        <taxon>Orobanchaceae</taxon>
        <taxon>Pedicularideae</taxon>
        <taxon>Castillejinae</taxon>
        <taxon>Castilleja</taxon>
    </lineage>
</organism>
<dbReference type="Proteomes" id="UP001632038">
    <property type="component" value="Unassembled WGS sequence"/>
</dbReference>
<dbReference type="NCBIfam" id="TIGR01640">
    <property type="entry name" value="F_box_assoc_1"/>
    <property type="match status" value="1"/>
</dbReference>
<dbReference type="Pfam" id="PF00646">
    <property type="entry name" value="F-box"/>
    <property type="match status" value="1"/>
</dbReference>
<dbReference type="Gene3D" id="1.20.1280.50">
    <property type="match status" value="1"/>
</dbReference>
<evidence type="ECO:0000259" key="2">
    <source>
        <dbReference type="SMART" id="SM00256"/>
    </source>
</evidence>
<name>A0ABD3BI89_9LAMI</name>
<protein>
    <recommendedName>
        <fullName evidence="2">F-box domain-containing protein</fullName>
    </recommendedName>
</protein>
<dbReference type="InterPro" id="IPR017451">
    <property type="entry name" value="F-box-assoc_interact_dom"/>
</dbReference>
<feature type="domain" description="F-box" evidence="2">
    <location>
        <begin position="36"/>
        <end position="76"/>
    </location>
</feature>
<dbReference type="InterPro" id="IPR001810">
    <property type="entry name" value="F-box_dom"/>
</dbReference>